<dbReference type="OrthoDB" id="4988873at2"/>
<dbReference type="GO" id="GO:0003677">
    <property type="term" value="F:DNA binding"/>
    <property type="evidence" value="ECO:0007669"/>
    <property type="project" value="InterPro"/>
</dbReference>
<dbReference type="SUPFAM" id="SSF47413">
    <property type="entry name" value="lambda repressor-like DNA-binding domains"/>
    <property type="match status" value="1"/>
</dbReference>
<dbReference type="RefSeq" id="WP_067026664.1">
    <property type="nucleotide sequence ID" value="NZ_CP038256.1"/>
</dbReference>
<dbReference type="Pfam" id="PF13560">
    <property type="entry name" value="HTH_31"/>
    <property type="match status" value="1"/>
</dbReference>
<dbReference type="InterPro" id="IPR001387">
    <property type="entry name" value="Cro/C1-type_HTH"/>
</dbReference>
<dbReference type="Proteomes" id="UP000093355">
    <property type="component" value="Unassembled WGS sequence"/>
</dbReference>
<dbReference type="CDD" id="cd00093">
    <property type="entry name" value="HTH_XRE"/>
    <property type="match status" value="1"/>
</dbReference>
<dbReference type="STRING" id="904291.A7J15_07845"/>
<accession>A0A1B9NAF0</accession>
<reference evidence="1 2" key="1">
    <citation type="submission" date="2016-05" db="EMBL/GenBank/DDBJ databases">
        <authorList>
            <person name="Lavstsen T."/>
            <person name="Jespersen J.S."/>
        </authorList>
    </citation>
    <scope>NUCLEOTIDE SEQUENCE [LARGE SCALE GENOMIC DNA]</scope>
    <source>
        <strain evidence="1 2">YLB-01</strain>
    </source>
</reference>
<dbReference type="Gene3D" id="1.10.260.40">
    <property type="entry name" value="lambda repressor-like DNA-binding domains"/>
    <property type="match status" value="1"/>
</dbReference>
<comment type="caution">
    <text evidence="1">The sequence shown here is derived from an EMBL/GenBank/DDBJ whole genome shotgun (WGS) entry which is preliminary data.</text>
</comment>
<dbReference type="Pfam" id="PF10901">
    <property type="entry name" value="DUF2690"/>
    <property type="match status" value="1"/>
</dbReference>
<evidence type="ECO:0000313" key="1">
    <source>
        <dbReference type="EMBL" id="OCG73575.1"/>
    </source>
</evidence>
<organism evidence="1 2">
    <name type="scientific">Microbacterium sediminis</name>
    <dbReference type="NCBI Taxonomy" id="904291"/>
    <lineage>
        <taxon>Bacteria</taxon>
        <taxon>Bacillati</taxon>
        <taxon>Actinomycetota</taxon>
        <taxon>Actinomycetes</taxon>
        <taxon>Micrococcales</taxon>
        <taxon>Microbacteriaceae</taxon>
        <taxon>Microbacterium</taxon>
    </lineage>
</organism>
<protein>
    <submittedName>
        <fullName evidence="1">Uncharacterized protein</fullName>
    </submittedName>
</protein>
<dbReference type="SMART" id="SM00530">
    <property type="entry name" value="HTH_XRE"/>
    <property type="match status" value="1"/>
</dbReference>
<dbReference type="PROSITE" id="PS50943">
    <property type="entry name" value="HTH_CROC1"/>
    <property type="match status" value="1"/>
</dbReference>
<proteinExistence type="predicted"/>
<evidence type="ECO:0000313" key="2">
    <source>
        <dbReference type="Proteomes" id="UP000093355"/>
    </source>
</evidence>
<name>A0A1B9NAF0_9MICO</name>
<keyword evidence="2" id="KW-1185">Reference proteome</keyword>
<dbReference type="InterPro" id="IPR010982">
    <property type="entry name" value="Lambda_DNA-bd_dom_sf"/>
</dbReference>
<sequence>MTMPGPDADSLAVLAADLRALRLRAGSPTLTRLQADSGISKSGISDALNGKALPSARTLDGIVRALGAEPAEWLARRDVLARAGVAPAAATAPTEAVEPRTRRRIGLGTAVVMSIASLIVGAGGSAAATYAIVTSIPAEQAPRIAVATGSEPALTPCVDDAAVATAATGPENSLLEIVWSDKCQAGWGRITRFDEKFAGNTVTVAIYPQTAPDGPDRQEVTEHDVQGGYTTLVVRPTPDTLLCAEGSYTVGEEDVVIGEICI</sequence>
<dbReference type="InterPro" id="IPR021224">
    <property type="entry name" value="DUF2690"/>
</dbReference>
<gene>
    <name evidence="1" type="ORF">A7J15_07845</name>
</gene>
<dbReference type="EMBL" id="LXMD01000024">
    <property type="protein sequence ID" value="OCG73575.1"/>
    <property type="molecule type" value="Genomic_DNA"/>
</dbReference>
<dbReference type="AlphaFoldDB" id="A0A1B9NAF0"/>